<feature type="non-terminal residue" evidence="1">
    <location>
        <position position="1"/>
    </location>
</feature>
<keyword evidence="2" id="KW-1185">Reference proteome</keyword>
<dbReference type="EMBL" id="JAVRRA010019012">
    <property type="protein sequence ID" value="KAK5186102.1"/>
    <property type="molecule type" value="Genomic_DNA"/>
</dbReference>
<name>A0ABR0LJG3_9PEZI</name>
<sequence>LHGSHNGKYFAEIFIATVKQYAIERNIGYITCDNHRVNDTMCKAISEALSSMDPPTGWDPLEHRIRCNGHVINLAVQAFLFAKDKDAVSVAIEASQSSLGRVDVDVDVDDALAIFRVIVTPSGLK</sequence>
<organism evidence="1 2">
    <name type="scientific">Cryomyces antarcticus</name>
    <dbReference type="NCBI Taxonomy" id="329879"/>
    <lineage>
        <taxon>Eukaryota</taxon>
        <taxon>Fungi</taxon>
        <taxon>Dikarya</taxon>
        <taxon>Ascomycota</taxon>
        <taxon>Pezizomycotina</taxon>
        <taxon>Dothideomycetes</taxon>
        <taxon>Dothideomycetes incertae sedis</taxon>
        <taxon>Cryomyces</taxon>
    </lineage>
</organism>
<comment type="caution">
    <text evidence="1">The sequence shown here is derived from an EMBL/GenBank/DDBJ whole genome shotgun (WGS) entry which is preliminary data.</text>
</comment>
<evidence type="ECO:0000313" key="2">
    <source>
        <dbReference type="Proteomes" id="UP001357485"/>
    </source>
</evidence>
<protein>
    <submittedName>
        <fullName evidence="1">Uncharacterized protein</fullName>
    </submittedName>
</protein>
<evidence type="ECO:0000313" key="1">
    <source>
        <dbReference type="EMBL" id="KAK5186102.1"/>
    </source>
</evidence>
<gene>
    <name evidence="1" type="ORF">LTR16_009718</name>
</gene>
<proteinExistence type="predicted"/>
<accession>A0ABR0LJG3</accession>
<reference evidence="1 2" key="1">
    <citation type="submission" date="2023-08" db="EMBL/GenBank/DDBJ databases">
        <title>Black Yeasts Isolated from many extreme environments.</title>
        <authorList>
            <person name="Coleine C."/>
            <person name="Stajich J.E."/>
            <person name="Selbmann L."/>
        </authorList>
    </citation>
    <scope>NUCLEOTIDE SEQUENCE [LARGE SCALE GENOMIC DNA]</scope>
    <source>
        <strain evidence="1 2">CCFEE 536</strain>
    </source>
</reference>
<dbReference type="Proteomes" id="UP001357485">
    <property type="component" value="Unassembled WGS sequence"/>
</dbReference>